<reference evidence="2" key="1">
    <citation type="submission" date="2018-06" db="EMBL/GenBank/DDBJ databases">
        <authorList>
            <person name="Zhirakovskaya E."/>
        </authorList>
    </citation>
    <scope>NUCLEOTIDE SEQUENCE</scope>
</reference>
<name>A0A3B0RRQ2_9ZZZZ</name>
<evidence type="ECO:0000259" key="1">
    <source>
        <dbReference type="PROSITE" id="PS51819"/>
    </source>
</evidence>
<dbReference type="InterPro" id="IPR037523">
    <property type="entry name" value="VOC_core"/>
</dbReference>
<dbReference type="InterPro" id="IPR029068">
    <property type="entry name" value="Glyas_Bleomycin-R_OHBP_Dase"/>
</dbReference>
<organism evidence="2">
    <name type="scientific">hydrothermal vent metagenome</name>
    <dbReference type="NCBI Taxonomy" id="652676"/>
    <lineage>
        <taxon>unclassified sequences</taxon>
        <taxon>metagenomes</taxon>
        <taxon>ecological metagenomes</taxon>
    </lineage>
</organism>
<proteinExistence type="predicted"/>
<dbReference type="PROSITE" id="PS51819">
    <property type="entry name" value="VOC"/>
    <property type="match status" value="1"/>
</dbReference>
<protein>
    <recommendedName>
        <fullName evidence="1">VOC domain-containing protein</fullName>
    </recommendedName>
</protein>
<feature type="domain" description="VOC" evidence="1">
    <location>
        <begin position="21"/>
        <end position="145"/>
    </location>
</feature>
<evidence type="ECO:0000313" key="2">
    <source>
        <dbReference type="EMBL" id="VAV87223.1"/>
    </source>
</evidence>
<dbReference type="SUPFAM" id="SSF54593">
    <property type="entry name" value="Glyoxalase/Bleomycin resistance protein/Dihydroxybiphenyl dioxygenase"/>
    <property type="match status" value="1"/>
</dbReference>
<dbReference type="Gene3D" id="3.10.180.10">
    <property type="entry name" value="2,3-Dihydroxybiphenyl 1,2-Dioxygenase, domain 1"/>
    <property type="match status" value="1"/>
</dbReference>
<dbReference type="EMBL" id="UOEG01000004">
    <property type="protein sequence ID" value="VAV87223.1"/>
    <property type="molecule type" value="Genomic_DNA"/>
</dbReference>
<gene>
    <name evidence="2" type="ORF">MNBD_ALPHA07-1359</name>
</gene>
<accession>A0A3B0RRQ2</accession>
<sequence length="146" mass="15811">MGDEGTGMDYETVKADVFGASLRGIGLNILVRDVPAEVAFLEAVFEMKGHQVTGDFAIMTYHDQVMQLHADGTYHSNPLLSLLPESGPRGGGAELRFYQTDPDEAAAKAKAYGAHVLQGPMDKPHGLRETYILCENGYAWVASLPL</sequence>
<dbReference type="AlphaFoldDB" id="A0A3B0RRQ2"/>